<dbReference type="InterPro" id="IPR008210">
    <property type="entry name" value="PEP_carboxykinase_N"/>
</dbReference>
<comment type="similarity">
    <text evidence="2">Belongs to the phosphoenolpyruvate carboxykinase (ATP) family.</text>
</comment>
<dbReference type="GO" id="GO:0006094">
    <property type="term" value="P:gluconeogenesis"/>
    <property type="evidence" value="ECO:0007669"/>
    <property type="project" value="UniProtKB-UniPathway"/>
</dbReference>
<comment type="pathway">
    <text evidence="1">Carbohydrate biosynthesis; gluconeogenesis.</text>
</comment>
<evidence type="ECO:0000256" key="6">
    <source>
        <dbReference type="ARBA" id="ARBA00023239"/>
    </source>
</evidence>
<dbReference type="Pfam" id="PF01293">
    <property type="entry name" value="PEPCK_ATP"/>
    <property type="match status" value="1"/>
</dbReference>
<evidence type="ECO:0000313" key="8">
    <source>
        <dbReference type="EMBL" id="OAQ54934.1"/>
    </source>
</evidence>
<sequence>MSTITGYPQAAINSKSSLFSSIRVIIETAFYGNNVQVIEHLAQAYQLAANSPGTIVTDLAVSHTEELKLPKDSKVLVFNDGEIVGRTAAARRVIGEPEINQVKYEKILREAIYQSRTRQFYHGEVIVGLDQEFSVKAHVLIPEGFENNLYSYLLNFQALTAEIENEYQHSQTYHEGDLYIFADPEWQNPAFPDGLVLIDAVHNVAAVLGLRYFGELKKATLTLAWALANRNGFIACHGGLKQYQFPSHHYTMAVFGLSGSGKSTITLAKRADDVVTVLHDDAFVISKTKGSTTALEPAYFDKTQDYASDDPTIASFLTCQNVGVTLNDSGKKVLVTEDIRNGNGRAIKSRFVTPNRVDHLDDKIDAVFWIMKDDVFPPVVKMNDPILAAIFGATLATKRSSAENIRNQEEVDQLVFVPYANPFRVYPLAEDYQAFKELFEQQNTDCYILNTGFFDQKKITPEITLKSVEAIAKKQVQFLPLGKLTELSYLPIAGFSERFNEVTYQERLYQRLSSRNQFLQEQAELLGGYHELPAEATEYLERLLKKLKK</sequence>
<dbReference type="GO" id="GO:0004612">
    <property type="term" value="F:phosphoenolpyruvate carboxykinase (ATP) activity"/>
    <property type="evidence" value="ECO:0007669"/>
    <property type="project" value="UniProtKB-EC"/>
</dbReference>
<dbReference type="SUPFAM" id="SSF68923">
    <property type="entry name" value="PEP carboxykinase N-terminal domain"/>
    <property type="match status" value="1"/>
</dbReference>
<keyword evidence="5" id="KW-0067">ATP-binding</keyword>
<dbReference type="GO" id="GO:0005524">
    <property type="term" value="F:ATP binding"/>
    <property type="evidence" value="ECO:0007669"/>
    <property type="project" value="UniProtKB-KW"/>
</dbReference>
<dbReference type="GO" id="GO:0016301">
    <property type="term" value="F:kinase activity"/>
    <property type="evidence" value="ECO:0007669"/>
    <property type="project" value="UniProtKB-KW"/>
</dbReference>
<dbReference type="UniPathway" id="UPA00138"/>
<dbReference type="EMBL" id="LWMN01000017">
    <property type="protein sequence ID" value="OAQ54934.1"/>
    <property type="molecule type" value="Genomic_DNA"/>
</dbReference>
<name>A0A179EP36_ENTTH</name>
<evidence type="ECO:0000256" key="4">
    <source>
        <dbReference type="ARBA" id="ARBA00022741"/>
    </source>
</evidence>
<evidence type="ECO:0000256" key="7">
    <source>
        <dbReference type="ARBA" id="ARBA00047371"/>
    </source>
</evidence>
<keyword evidence="8" id="KW-0670">Pyruvate</keyword>
<dbReference type="InterPro" id="IPR013035">
    <property type="entry name" value="PEP_carboxykinase_C"/>
</dbReference>
<gene>
    <name evidence="8" type="ORF">A6E74_11215</name>
</gene>
<comment type="catalytic activity">
    <reaction evidence="7">
        <text>oxaloacetate + ATP = phosphoenolpyruvate + ADP + CO2</text>
        <dbReference type="Rhea" id="RHEA:18617"/>
        <dbReference type="ChEBI" id="CHEBI:16452"/>
        <dbReference type="ChEBI" id="CHEBI:16526"/>
        <dbReference type="ChEBI" id="CHEBI:30616"/>
        <dbReference type="ChEBI" id="CHEBI:58702"/>
        <dbReference type="ChEBI" id="CHEBI:456216"/>
        <dbReference type="EC" id="4.1.1.49"/>
    </reaction>
</comment>
<keyword evidence="6" id="KW-0456">Lyase</keyword>
<keyword evidence="8" id="KW-0418">Kinase</keyword>
<reference evidence="8 9" key="1">
    <citation type="submission" date="2016-04" db="EMBL/GenBank/DDBJ databases">
        <title>Draft genome of an Enterococcus thailandicus strain isolated from bovine feces.</title>
        <authorList>
            <person name="Beukers A.G."/>
            <person name="Zaheer R."/>
            <person name="Goji N."/>
            <person name="Cook S.R."/>
            <person name="Amoako K."/>
            <person name="Chaves A.V."/>
            <person name="Ward M.P."/>
            <person name="Mcallister T.A."/>
        </authorList>
    </citation>
    <scope>NUCLEOTIDE SEQUENCE [LARGE SCALE GENOMIC DNA]</scope>
    <source>
        <strain evidence="8 9">F0711D 46</strain>
    </source>
</reference>
<keyword evidence="9" id="KW-1185">Reference proteome</keyword>
<organism evidence="8 9">
    <name type="scientific">Enterococcus thailandicus</name>
    <dbReference type="NCBI Taxonomy" id="417368"/>
    <lineage>
        <taxon>Bacteria</taxon>
        <taxon>Bacillati</taxon>
        <taxon>Bacillota</taxon>
        <taxon>Bacilli</taxon>
        <taxon>Lactobacillales</taxon>
        <taxon>Enterococcaceae</taxon>
        <taxon>Enterococcus</taxon>
    </lineage>
</organism>
<evidence type="ECO:0000256" key="5">
    <source>
        <dbReference type="ARBA" id="ARBA00022840"/>
    </source>
</evidence>
<proteinExistence type="inferred from homology"/>
<dbReference type="Proteomes" id="UP000078516">
    <property type="component" value="Unassembled WGS sequence"/>
</dbReference>
<dbReference type="Gene3D" id="3.40.449.10">
    <property type="entry name" value="Phosphoenolpyruvate Carboxykinase, domain 1"/>
    <property type="match status" value="1"/>
</dbReference>
<dbReference type="InterPro" id="IPR001272">
    <property type="entry name" value="PEP_carboxykinase_ATP"/>
</dbReference>
<comment type="caution">
    <text evidence="8">The sequence shown here is derived from an EMBL/GenBank/DDBJ whole genome shotgun (WGS) entry which is preliminary data.</text>
</comment>
<evidence type="ECO:0000313" key="9">
    <source>
        <dbReference type="Proteomes" id="UP000078516"/>
    </source>
</evidence>
<evidence type="ECO:0000256" key="1">
    <source>
        <dbReference type="ARBA" id="ARBA00004742"/>
    </source>
</evidence>
<dbReference type="SUPFAM" id="SSF53795">
    <property type="entry name" value="PEP carboxykinase-like"/>
    <property type="match status" value="1"/>
</dbReference>
<protein>
    <recommendedName>
        <fullName evidence="3">phosphoenolpyruvate carboxykinase (ATP)</fullName>
        <ecNumber evidence="3">4.1.1.49</ecNumber>
    </recommendedName>
</protein>
<keyword evidence="8" id="KW-0808">Transferase</keyword>
<evidence type="ECO:0000256" key="3">
    <source>
        <dbReference type="ARBA" id="ARBA00012363"/>
    </source>
</evidence>
<dbReference type="Gene3D" id="3.90.228.20">
    <property type="match status" value="1"/>
</dbReference>
<dbReference type="AlphaFoldDB" id="A0A179EP36"/>
<dbReference type="EC" id="4.1.1.49" evidence="3"/>
<evidence type="ECO:0000256" key="2">
    <source>
        <dbReference type="ARBA" id="ARBA00006052"/>
    </source>
</evidence>
<dbReference type="RefSeq" id="WP_067485358.1">
    <property type="nucleotide sequence ID" value="NZ_CP078552.1"/>
</dbReference>
<keyword evidence="4" id="KW-0547">Nucleotide-binding</keyword>
<accession>A0A179EP36</accession>